<dbReference type="PANTHER" id="PTHR42990">
    <property type="entry name" value="ATPASE"/>
    <property type="match status" value="1"/>
</dbReference>
<dbReference type="InterPro" id="IPR027417">
    <property type="entry name" value="P-loop_NTPase"/>
</dbReference>
<reference evidence="2" key="1">
    <citation type="submission" date="2017-02" db="EMBL/GenBank/DDBJ databases">
        <authorList>
            <person name="Regsiter A."/>
            <person name="William W."/>
        </authorList>
    </citation>
    <scope>NUCLEOTIDE SEQUENCE</scope>
    <source>
        <strain evidence="2">BdmA 4</strain>
    </source>
</reference>
<dbReference type="EMBL" id="FWDO01000005">
    <property type="protein sequence ID" value="SLM18678.1"/>
    <property type="molecule type" value="Genomic_DNA"/>
</dbReference>
<protein>
    <submittedName>
        <fullName evidence="2">ATPase</fullName>
    </submittedName>
</protein>
<evidence type="ECO:0000259" key="1">
    <source>
        <dbReference type="Pfam" id="PF13173"/>
    </source>
</evidence>
<organism evidence="2">
    <name type="scientific">uncultured spirochete</name>
    <dbReference type="NCBI Taxonomy" id="156406"/>
    <lineage>
        <taxon>Bacteria</taxon>
        <taxon>Pseudomonadati</taxon>
        <taxon>Spirochaetota</taxon>
        <taxon>Spirochaetia</taxon>
        <taxon>Spirochaetales</taxon>
        <taxon>environmental samples</taxon>
    </lineage>
</organism>
<dbReference type="AlphaFoldDB" id="A0A3P3XQT8"/>
<gene>
    <name evidence="2" type="ORF">SPIRO4BDMA_50193</name>
</gene>
<feature type="domain" description="AAA" evidence="1">
    <location>
        <begin position="32"/>
        <end position="155"/>
    </location>
</feature>
<dbReference type="SUPFAM" id="SSF52540">
    <property type="entry name" value="P-loop containing nucleoside triphosphate hydrolases"/>
    <property type="match status" value="1"/>
</dbReference>
<accession>A0A3P3XQT8</accession>
<proteinExistence type="predicted"/>
<sequence>MERLIENYRRKIAAIQVKFIRSIAGTVAWDARLVGIRGARGVGKTTLLLQHIKQAFGDNLNAALYVSLDNLWFAEHSLAELADTFVKRGGTHLFLDEVHNYPQWSQAIKNLYDDYPDLHIVFTGSSLLEILNARADLSRRAVVYTMQGLSFREFLNLQTGKDFPALSLQEILQDHTTLSADIVGEVHPFQYFPAYLQTGYYPYFLEGLDVYALRLEETVHMILEMELPQLRHVDTAYVPKLMHLLSIISESAPFIPNISKLSDRIGLNRHTLLAYLQYLSDAKLTYSLYRDAHGISALQKPDKLYLENTNLMYLFRGKETDTGNIRETFLANQLSYAHRLEFSVSGDFLVDGQYTIEVGGRSKTRRQIQGVPDAYIAADNLEYGNDRKIPLWLFGFLY</sequence>
<dbReference type="InterPro" id="IPR041682">
    <property type="entry name" value="AAA_14"/>
</dbReference>
<dbReference type="PANTHER" id="PTHR42990:SF1">
    <property type="entry name" value="AAA+ ATPASE DOMAIN-CONTAINING PROTEIN"/>
    <property type="match status" value="1"/>
</dbReference>
<dbReference type="Pfam" id="PF13173">
    <property type="entry name" value="AAA_14"/>
    <property type="match status" value="1"/>
</dbReference>
<name>A0A3P3XQT8_9SPIR</name>
<evidence type="ECO:0000313" key="2">
    <source>
        <dbReference type="EMBL" id="SLM18678.1"/>
    </source>
</evidence>